<dbReference type="InterPro" id="IPR027417">
    <property type="entry name" value="P-loop_NTPase"/>
</dbReference>
<feature type="compositionally biased region" description="Basic and acidic residues" evidence="13">
    <location>
        <begin position="1433"/>
        <end position="1442"/>
    </location>
</feature>
<dbReference type="CDD" id="cd01233">
    <property type="entry name" value="PH_KIFIA_KIFIB"/>
    <property type="match status" value="1"/>
</dbReference>
<dbReference type="GO" id="GO:0051222">
    <property type="term" value="P:positive regulation of protein transport"/>
    <property type="evidence" value="ECO:0007669"/>
    <property type="project" value="UniProtKB-ARBA"/>
</dbReference>
<organism evidence="16 17">
    <name type="scientific">Helicoverpa armigera</name>
    <name type="common">Cotton bollworm</name>
    <name type="synonym">Heliothis armigera</name>
    <dbReference type="NCBI Taxonomy" id="29058"/>
    <lineage>
        <taxon>Eukaryota</taxon>
        <taxon>Metazoa</taxon>
        <taxon>Ecdysozoa</taxon>
        <taxon>Arthropoda</taxon>
        <taxon>Hexapoda</taxon>
        <taxon>Insecta</taxon>
        <taxon>Pterygota</taxon>
        <taxon>Neoptera</taxon>
        <taxon>Endopterygota</taxon>
        <taxon>Lepidoptera</taxon>
        <taxon>Glossata</taxon>
        <taxon>Ditrysia</taxon>
        <taxon>Noctuoidea</taxon>
        <taxon>Noctuidae</taxon>
        <taxon>Heliothinae</taxon>
        <taxon>Helicoverpa</taxon>
    </lineage>
</organism>
<keyword evidence="17" id="KW-1185">Reference proteome</keyword>
<evidence type="ECO:0000256" key="12">
    <source>
        <dbReference type="SAM" id="Coils"/>
    </source>
</evidence>
<dbReference type="Gene3D" id="2.60.200.20">
    <property type="match status" value="1"/>
</dbReference>
<dbReference type="GO" id="GO:0008017">
    <property type="term" value="F:microtubule binding"/>
    <property type="evidence" value="ECO:0007669"/>
    <property type="project" value="InterPro"/>
</dbReference>
<dbReference type="PROSITE" id="PS50003">
    <property type="entry name" value="PH_DOMAIN"/>
    <property type="match status" value="1"/>
</dbReference>
<dbReference type="SUPFAM" id="SSF49879">
    <property type="entry name" value="SMAD/FHA domain"/>
    <property type="match status" value="1"/>
</dbReference>
<feature type="region of interest" description="Disordered" evidence="13">
    <location>
        <begin position="594"/>
        <end position="629"/>
    </location>
</feature>
<reference evidence="16 17" key="1">
    <citation type="journal article" date="2017" name="BMC Biol.">
        <title>Genomic innovations, transcriptional plasticity and gene loss underlying the evolution and divergence of two highly polyphagous and invasive Helicoverpa pest species.</title>
        <authorList>
            <person name="Pearce S.L."/>
            <person name="Clarke D.F."/>
            <person name="East P.D."/>
            <person name="Elfekih S."/>
            <person name="Gordon K.H."/>
            <person name="Jermiin L.S."/>
            <person name="McGaughran A."/>
            <person name="Oakeshott J.G."/>
            <person name="Papanikolaou A."/>
            <person name="Perera O.P."/>
            <person name="Rane R.V."/>
            <person name="Richards S."/>
            <person name="Tay W.T."/>
            <person name="Walsh T.K."/>
            <person name="Anderson A."/>
            <person name="Anderson C.J."/>
            <person name="Asgari S."/>
            <person name="Board P.G."/>
            <person name="Bretschneider A."/>
            <person name="Campbell P.M."/>
            <person name="Chertemps T."/>
            <person name="Christeller J.T."/>
            <person name="Coppin C.W."/>
            <person name="Downes S.J."/>
            <person name="Duan G."/>
            <person name="Farnsworth C.A."/>
            <person name="Good R.T."/>
            <person name="Han L.B."/>
            <person name="Han Y.C."/>
            <person name="Hatje K."/>
            <person name="Horne I."/>
            <person name="Huang Y.P."/>
            <person name="Hughes D.S."/>
            <person name="Jacquin-Joly E."/>
            <person name="James W."/>
            <person name="Jhangiani S."/>
            <person name="Kollmar M."/>
            <person name="Kuwar S.S."/>
            <person name="Li S."/>
            <person name="Liu N.Y."/>
            <person name="Maibeche M.T."/>
            <person name="Miller J.R."/>
            <person name="Montagne N."/>
            <person name="Perry T."/>
            <person name="Qu J."/>
            <person name="Song S.V."/>
            <person name="Sutton G.G."/>
            <person name="Vogel H."/>
            <person name="Walenz B.P."/>
            <person name="Xu W."/>
            <person name="Zhang H.J."/>
            <person name="Zou Z."/>
            <person name="Batterham P."/>
            <person name="Edwards O.R."/>
            <person name="Feyereisen R."/>
            <person name="Gibbs R.A."/>
            <person name="Heckel D.G."/>
            <person name="McGrath A."/>
            <person name="Robin C."/>
            <person name="Scherer S.E."/>
            <person name="Worley K.C."/>
            <person name="Wu Y.D."/>
        </authorList>
    </citation>
    <scope>NUCLEOTIDE SEQUENCE [LARGE SCALE GENOMIC DNA]</scope>
    <source>
        <strain evidence="16">Harm_GR_Male_#8</strain>
        <tissue evidence="16">Whole organism</tissue>
    </source>
</reference>
<dbReference type="CDD" id="cd22705">
    <property type="entry name" value="FHA_KIF1"/>
    <property type="match status" value="1"/>
</dbReference>
<dbReference type="PANTHER" id="PTHR47117:SF10">
    <property type="entry name" value="KINESIN-LIKE PROTEIN KIF1B"/>
    <property type="match status" value="1"/>
</dbReference>
<dbReference type="Pfam" id="PF12473">
    <property type="entry name" value="DUF3694"/>
    <property type="match status" value="1"/>
</dbReference>
<dbReference type="GO" id="GO:0010975">
    <property type="term" value="P:regulation of neuron projection development"/>
    <property type="evidence" value="ECO:0007669"/>
    <property type="project" value="UniProtKB-ARBA"/>
</dbReference>
<dbReference type="InterPro" id="IPR019821">
    <property type="entry name" value="Kinesin_motor_CS"/>
</dbReference>
<dbReference type="PROSITE" id="PS00411">
    <property type="entry name" value="KINESIN_MOTOR_1"/>
    <property type="match status" value="1"/>
</dbReference>
<accession>A0A2W1BS23</accession>
<evidence type="ECO:0000256" key="2">
    <source>
        <dbReference type="ARBA" id="ARBA00020751"/>
    </source>
</evidence>
<dbReference type="FunFam" id="2.30.29.30:FF:000204">
    <property type="entry name" value="kinesin-like protein unc-104 isoform X6"/>
    <property type="match status" value="1"/>
</dbReference>
<protein>
    <recommendedName>
        <fullName evidence="2">Kinesin-like protein unc-104</fullName>
    </recommendedName>
</protein>
<dbReference type="PANTHER" id="PTHR47117">
    <property type="entry name" value="STAR-RELATED LIPID TRANSFER PROTEIN 9"/>
    <property type="match status" value="1"/>
</dbReference>
<evidence type="ECO:0000256" key="11">
    <source>
        <dbReference type="PROSITE-ProRule" id="PRU00283"/>
    </source>
</evidence>
<dbReference type="InterPro" id="IPR001752">
    <property type="entry name" value="Kinesin_motor_dom"/>
</dbReference>
<feature type="compositionally biased region" description="Basic and acidic residues" evidence="13">
    <location>
        <begin position="393"/>
        <end position="408"/>
    </location>
</feature>
<feature type="compositionally biased region" description="Basic and acidic residues" evidence="13">
    <location>
        <begin position="598"/>
        <end position="612"/>
    </location>
</feature>
<evidence type="ECO:0000259" key="14">
    <source>
        <dbReference type="PROSITE" id="PS50003"/>
    </source>
</evidence>
<dbReference type="SMART" id="SM00233">
    <property type="entry name" value="PH"/>
    <property type="match status" value="1"/>
</dbReference>
<evidence type="ECO:0000259" key="15">
    <source>
        <dbReference type="PROSITE" id="PS50067"/>
    </source>
</evidence>
<name>A0A2W1BS23_HELAM</name>
<feature type="coiled-coil region" evidence="12">
    <location>
        <begin position="1509"/>
        <end position="1550"/>
    </location>
</feature>
<evidence type="ECO:0000313" key="16">
    <source>
        <dbReference type="EMBL" id="PZC76444.1"/>
    </source>
</evidence>
<keyword evidence="6 11" id="KW-0067">ATP-binding</keyword>
<dbReference type="Pfam" id="PF00169">
    <property type="entry name" value="PH"/>
    <property type="match status" value="1"/>
</dbReference>
<dbReference type="GO" id="GO:0016192">
    <property type="term" value="P:vesicle-mediated transport"/>
    <property type="evidence" value="ECO:0007669"/>
    <property type="project" value="UniProtKB-ARBA"/>
</dbReference>
<dbReference type="EMBL" id="KZ149958">
    <property type="protein sequence ID" value="PZC76444.1"/>
    <property type="molecule type" value="Genomic_DNA"/>
</dbReference>
<feature type="domain" description="Kinesin motor" evidence="15">
    <location>
        <begin position="3"/>
        <end position="351"/>
    </location>
</feature>
<dbReference type="GO" id="GO:0048490">
    <property type="term" value="P:anterograde synaptic vesicle transport"/>
    <property type="evidence" value="ECO:0007669"/>
    <property type="project" value="UniProtKB-ARBA"/>
</dbReference>
<evidence type="ECO:0000256" key="7">
    <source>
        <dbReference type="ARBA" id="ARBA00023054"/>
    </source>
</evidence>
<dbReference type="Pfam" id="PF12423">
    <property type="entry name" value="KIF1B"/>
    <property type="match status" value="1"/>
</dbReference>
<proteinExistence type="inferred from homology"/>
<dbReference type="Gene3D" id="2.30.29.30">
    <property type="entry name" value="Pleckstrin-homology domain (PH domain)/Phosphotyrosine-binding domain (PTB)"/>
    <property type="match status" value="1"/>
</dbReference>
<dbReference type="SMART" id="SM00240">
    <property type="entry name" value="FHA"/>
    <property type="match status" value="1"/>
</dbReference>
<dbReference type="InterPro" id="IPR000253">
    <property type="entry name" value="FHA_dom"/>
</dbReference>
<dbReference type="GO" id="GO:0005874">
    <property type="term" value="C:microtubule"/>
    <property type="evidence" value="ECO:0007669"/>
    <property type="project" value="UniProtKB-KW"/>
</dbReference>
<feature type="region of interest" description="Disordered" evidence="13">
    <location>
        <begin position="1391"/>
        <end position="1466"/>
    </location>
</feature>
<dbReference type="Pfam" id="PF00225">
    <property type="entry name" value="Kinesin"/>
    <property type="match status" value="1"/>
</dbReference>
<dbReference type="GO" id="GO:0040012">
    <property type="term" value="P:regulation of locomotion"/>
    <property type="evidence" value="ECO:0007669"/>
    <property type="project" value="UniProtKB-ARBA"/>
</dbReference>
<evidence type="ECO:0000256" key="13">
    <source>
        <dbReference type="SAM" id="MobiDB-lite"/>
    </source>
</evidence>
<feature type="domain" description="PH" evidence="14">
    <location>
        <begin position="1767"/>
        <end position="1865"/>
    </location>
</feature>
<evidence type="ECO:0000256" key="9">
    <source>
        <dbReference type="ARBA" id="ARBA00023212"/>
    </source>
</evidence>
<dbReference type="FunFam" id="2.60.200.20:FF:000001">
    <property type="entry name" value="Kinesin family member 1B"/>
    <property type="match status" value="1"/>
</dbReference>
<evidence type="ECO:0000313" key="17">
    <source>
        <dbReference type="Proteomes" id="UP000249218"/>
    </source>
</evidence>
<dbReference type="InterPro" id="IPR036961">
    <property type="entry name" value="Kinesin_motor_dom_sf"/>
</dbReference>
<dbReference type="Pfam" id="PF00498">
    <property type="entry name" value="FHA"/>
    <property type="match status" value="1"/>
</dbReference>
<dbReference type="InterPro" id="IPR001849">
    <property type="entry name" value="PH_domain"/>
</dbReference>
<dbReference type="InterPro" id="IPR049780">
    <property type="entry name" value="PH_KIFIA_KIFIB"/>
</dbReference>
<evidence type="ECO:0000256" key="3">
    <source>
        <dbReference type="ARBA" id="ARBA00022490"/>
    </source>
</evidence>
<dbReference type="InterPro" id="IPR032405">
    <property type="entry name" value="Kinesin_assoc"/>
</dbReference>
<comment type="subcellular location">
    <subcellularLocation>
        <location evidence="1">Cytoplasm</location>
        <location evidence="1">Cytoskeleton</location>
    </subcellularLocation>
</comment>
<dbReference type="Proteomes" id="UP000249218">
    <property type="component" value="Unassembled WGS sequence"/>
</dbReference>
<comment type="function">
    <text evidence="10">Required for presynaptic maturation, has a role in axonal transport of dense-core vesicles carrying synaptic vesicle precursors, components required for the morphological transformation of axonal growth cones to mature boutons.</text>
</comment>
<dbReference type="InterPro" id="IPR008984">
    <property type="entry name" value="SMAD_FHA_dom_sf"/>
</dbReference>
<dbReference type="OrthoDB" id="3176171at2759"/>
<dbReference type="Pfam" id="PF16183">
    <property type="entry name" value="Kinesin_assoc"/>
    <property type="match status" value="1"/>
</dbReference>
<dbReference type="InterPro" id="IPR022164">
    <property type="entry name" value="Kinesin-like"/>
</dbReference>
<dbReference type="SUPFAM" id="SSF52540">
    <property type="entry name" value="P-loop containing nucleoside triphosphate hydrolases"/>
    <property type="match status" value="1"/>
</dbReference>
<dbReference type="GO" id="GO:0098793">
    <property type="term" value="C:presynapse"/>
    <property type="evidence" value="ECO:0007669"/>
    <property type="project" value="UniProtKB-ARBA"/>
</dbReference>
<comment type="similarity">
    <text evidence="11">Belongs to the TRAFAC class myosin-kinesin ATPase superfamily. Kinesin family.</text>
</comment>
<gene>
    <name evidence="16" type="primary">HaOG204683</name>
    <name evidence="16" type="ORF">B5X24_HaOG204683</name>
</gene>
<dbReference type="GO" id="GO:0051960">
    <property type="term" value="P:regulation of nervous system development"/>
    <property type="evidence" value="ECO:0007669"/>
    <property type="project" value="UniProtKB-ARBA"/>
</dbReference>
<dbReference type="GO" id="GO:0008582">
    <property type="term" value="P:regulation of synaptic assembly at neuromuscular junction"/>
    <property type="evidence" value="ECO:0007669"/>
    <property type="project" value="UniProtKB-ARBA"/>
</dbReference>
<feature type="region of interest" description="Disordered" evidence="13">
    <location>
        <begin position="1071"/>
        <end position="1093"/>
    </location>
</feature>
<dbReference type="PRINTS" id="PR00380">
    <property type="entry name" value="KINESINHEAVY"/>
</dbReference>
<keyword evidence="7 12" id="KW-0175">Coiled coil</keyword>
<keyword evidence="5 11" id="KW-0547">Nucleotide-binding</keyword>
<evidence type="ECO:0000256" key="10">
    <source>
        <dbReference type="ARBA" id="ARBA00056070"/>
    </source>
</evidence>
<dbReference type="GO" id="GO:1904115">
    <property type="term" value="C:axon cytoplasm"/>
    <property type="evidence" value="ECO:0007669"/>
    <property type="project" value="GOC"/>
</dbReference>
<dbReference type="FunFam" id="3.40.850.10:FF:000004">
    <property type="entry name" value="Kinesin-like protein isoform 2"/>
    <property type="match status" value="1"/>
</dbReference>
<keyword evidence="9" id="KW-0206">Cytoskeleton</keyword>
<evidence type="ECO:0000256" key="8">
    <source>
        <dbReference type="ARBA" id="ARBA00023175"/>
    </source>
</evidence>
<keyword evidence="8 11" id="KW-0505">Motor protein</keyword>
<evidence type="ECO:0000256" key="6">
    <source>
        <dbReference type="ARBA" id="ARBA00022840"/>
    </source>
</evidence>
<dbReference type="GO" id="GO:0003777">
    <property type="term" value="F:microtubule motor activity"/>
    <property type="evidence" value="ECO:0007669"/>
    <property type="project" value="InterPro"/>
</dbReference>
<evidence type="ECO:0000256" key="4">
    <source>
        <dbReference type="ARBA" id="ARBA00022701"/>
    </source>
</evidence>
<dbReference type="Gene3D" id="6.10.250.2520">
    <property type="match status" value="1"/>
</dbReference>
<dbReference type="GO" id="GO:0021700">
    <property type="term" value="P:developmental maturation"/>
    <property type="evidence" value="ECO:0007669"/>
    <property type="project" value="UniProtKB-ARBA"/>
</dbReference>
<feature type="region of interest" description="Disordered" evidence="13">
    <location>
        <begin position="393"/>
        <end position="423"/>
    </location>
</feature>
<dbReference type="SMART" id="SM00129">
    <property type="entry name" value="KISc"/>
    <property type="match status" value="1"/>
</dbReference>
<dbReference type="InterPro" id="IPR011993">
    <property type="entry name" value="PH-like_dom_sf"/>
</dbReference>
<evidence type="ECO:0000256" key="5">
    <source>
        <dbReference type="ARBA" id="ARBA00022741"/>
    </source>
</evidence>
<feature type="compositionally biased region" description="Polar residues" evidence="13">
    <location>
        <begin position="613"/>
        <end position="625"/>
    </location>
</feature>
<dbReference type="InterPro" id="IPR022140">
    <property type="entry name" value="Kinesin-like_KIF1-typ"/>
</dbReference>
<dbReference type="GO" id="GO:0005524">
    <property type="term" value="F:ATP binding"/>
    <property type="evidence" value="ECO:0007669"/>
    <property type="project" value="UniProtKB-UniRule"/>
</dbReference>
<dbReference type="Gene3D" id="3.40.850.10">
    <property type="entry name" value="Kinesin motor domain"/>
    <property type="match status" value="1"/>
</dbReference>
<keyword evidence="3" id="KW-0963">Cytoplasm</keyword>
<feature type="coiled-coil region" evidence="12">
    <location>
        <begin position="650"/>
        <end position="699"/>
    </location>
</feature>
<dbReference type="CDD" id="cd01365">
    <property type="entry name" value="KISc_KIF1A_KIF1B"/>
    <property type="match status" value="1"/>
</dbReference>
<keyword evidence="4" id="KW-0493">Microtubule</keyword>
<dbReference type="PROSITE" id="PS50067">
    <property type="entry name" value="KINESIN_MOTOR_2"/>
    <property type="match status" value="1"/>
</dbReference>
<feature type="binding site" evidence="11">
    <location>
        <begin position="97"/>
        <end position="104"/>
    </location>
    <ligand>
        <name>ATP</name>
        <dbReference type="ChEBI" id="CHEBI:30616"/>
    </ligand>
</feature>
<dbReference type="GO" id="GO:0030425">
    <property type="term" value="C:dendrite"/>
    <property type="evidence" value="ECO:0007669"/>
    <property type="project" value="UniProtKB-ARBA"/>
</dbReference>
<sequence length="1869" mass="210645">MSSVKVAVRVRPFNSREIARECKCIIEMSGNTTVITNPKAPPGSKDGAKSFNFDFSYWSHNPSDPEFSSQVMVYKDIGEEMLQHAFDGYNICIFAYGQTGAGKSYTMMGSGKDGQEGIIPQICKDLFRRIRQTTSDDLKYSVEVSYMEIYCERVRDLLNPKNKGNLRVREHPALGPYVEDLSKLAVTSYQDIYDLIDEGNKARTVAATNMNETSSRSHAVFTIFFTQQRHDQTTNLMSEKVSKISLVDLAGSERADSTGAKGTRLKEGANINKSLTTLGKVISALAEIASKSKKSKKADFIPYRDSVLTWLLRENLGGNSKTAMIAAISPADINFDETLSTLRYADRAKQIVCKAVVNEDANAKLIRELKEEILKLRELLKAEGIEVEEGPDGKVLYEKKEQPTREENNSSPQRKKSEAEVLSPKLSRAATTIAEEAVDQLQASEKLIAELNETWEEKLKRTEQIRVQREAVFAEMGLAVKEGGITVGIYSPKKTPHLVNLNEDPNLSECLIYYIKNGVTRVGTSEANVPQDIQLSGSHILSEHCIFENTDGVILLIPHRDALIYVNGRELTEPVILKSGSRVILGKNHVFRFTHPGQPREEPVNKENKELTDTASSNESDSGSTDADGKNVDWDYAQCELLEKQGIDLKAEMQKRLMALEEQFRREKEHADQQFEEQRKNYEARIDALQRQVEEQSVTMSMYSSYTPEDFHNDEDIFVNPLFETECWSAREVGLAAWAFRKWKYHQFTSLRDDLWGNAIFLKEANAISVELRKKVQFQFTLLTDTPYSPLPAELAPRDDADDEYRPSAPTVVAVEVTDTKNGATHYWTLEKLRHRLELMRQIYNMNECACDDEPLVLAPAPLPAVPPQPDILHCISACAQQTRLSLANLLPSRQRLELMREMYHNEAELSPTSPDHNIESVTGGDPFYDRFPWFRLVGRSFVYLSNLLYPVPLIHKVAIVNEKGDVKGYLRVAVQAVIDAEKNNAEFAAGVKQSAKISFDDDVAPVRRAKLSAVDKNNAINLDERIGDNTPLGFYHVQNITVPVTKSFVEYIKTQPIVFEVFGHYQQHPLHKDAKQDGPVGGRTPPRRMLPPSIPISAPVRSPKWGAAAVAAPCCSSHLHSKHDLLVWFEICELAPNGEYVPAVVEHSDELPCRGLYLLHQGIQRRIRITILHEPSQDLQWTDVRELVVGRIRNSPEANEDTTDGDEDGALSLGLFPGERPTLDDRAVFRFEAAWDSSLHGSPLLNRVSANGEVVYITLSAYLEVDNCSRPAIITKDLSLVVVGREARTGRSLRRALFGSRAARADHITGVYELSLHRALEPGVQRRQRRVLDTSGTYVRGEENLHGWRPRGDSLIFDHQWELEKMTRLEQVGRTRHLLALRERLRHGHENTVAPNDFTKTEKPAMSVRHTPPKDTENPKDQVIGLQYESEPDLKEHKDEYENVSSRNNKRRALKTPPQFKTPNVASTGDVMLEMRKLFSSLADEQDLRFRGLQATLEKQREDILESINFLSEKYEVALKQIASLQNEKKEDRKRIVALEERVDYLERKTSAATIEIRNVPKLISDQNKFESKENLSLFVAKLGKIVDVELKDTDIKDIYRIKPQEKFNGTGTIITEFSTVVGKEKVLAAIKKFNKDKQEVCNMAAKAASESARDESLYEPWDMTPREKELATKYIKLIQGRIGSGKEVETAASPATPVDEGVSADISTPSLLSSIHSASSIELCSPERGLLEKSVAGWAGSHAAVSPHAAALYVPDCEEVRVSAAVARRGHLNVLQHGTHGWKKRWLVVRRPYVFIYRDERDPIERAVINLANAHVEYSEDQEQMVRMPNTFSVVSKERGYLLQTLGDKEVHDWLYAINPLLAGQIR</sequence>
<dbReference type="SUPFAM" id="SSF50729">
    <property type="entry name" value="PH domain-like"/>
    <property type="match status" value="1"/>
</dbReference>
<evidence type="ECO:0000256" key="1">
    <source>
        <dbReference type="ARBA" id="ARBA00004245"/>
    </source>
</evidence>